<keyword evidence="10" id="KW-0378">Hydrolase</keyword>
<dbReference type="CDD" id="cd07971">
    <property type="entry name" value="OBF_DNA_ligase_LigD"/>
    <property type="match status" value="1"/>
</dbReference>
<dbReference type="InterPro" id="IPR014143">
    <property type="entry name" value="NHEJ_ligase_prk"/>
</dbReference>
<evidence type="ECO:0000256" key="1">
    <source>
        <dbReference type="ARBA" id="ARBA00001936"/>
    </source>
</evidence>
<keyword evidence="17" id="KW-0464">Manganese</keyword>
<dbReference type="Proteomes" id="UP000054921">
    <property type="component" value="Unassembled WGS sequence"/>
</dbReference>
<dbReference type="AlphaFoldDB" id="A0A0W0SCQ2"/>
<evidence type="ECO:0000256" key="16">
    <source>
        <dbReference type="ARBA" id="ARBA00023204"/>
    </source>
</evidence>
<keyword evidence="6" id="KW-0540">Nuclease</keyword>
<evidence type="ECO:0000256" key="11">
    <source>
        <dbReference type="ARBA" id="ARBA00022839"/>
    </source>
</evidence>
<evidence type="ECO:0000256" key="20">
    <source>
        <dbReference type="ARBA" id="ARBA00034003"/>
    </source>
</evidence>
<dbReference type="GO" id="GO:0003677">
    <property type="term" value="F:DNA binding"/>
    <property type="evidence" value="ECO:0007669"/>
    <property type="project" value="UniProtKB-KW"/>
</dbReference>
<evidence type="ECO:0000313" key="23">
    <source>
        <dbReference type="Proteomes" id="UP000054921"/>
    </source>
</evidence>
<accession>A0A0W0SCQ2</accession>
<evidence type="ECO:0000256" key="9">
    <source>
        <dbReference type="ARBA" id="ARBA00022763"/>
    </source>
</evidence>
<reference evidence="22 23" key="1">
    <citation type="submission" date="2015-11" db="EMBL/GenBank/DDBJ databases">
        <title>Genomic analysis of 38 Legionella species identifies large and diverse effector repertoires.</title>
        <authorList>
            <person name="Burstein D."/>
            <person name="Amaro F."/>
            <person name="Zusman T."/>
            <person name="Lifshitz Z."/>
            <person name="Cohen O."/>
            <person name="Gilbert J.A."/>
            <person name="Pupko T."/>
            <person name="Shuman H.A."/>
            <person name="Segal G."/>
        </authorList>
    </citation>
    <scope>NUCLEOTIDE SEQUENCE [LARGE SCALE GENOMIC DNA]</scope>
    <source>
        <strain evidence="22 23">ORW</strain>
    </source>
</reference>
<dbReference type="EC" id="6.5.1.1" evidence="2"/>
<dbReference type="PANTHER" id="PTHR42705:SF2">
    <property type="entry name" value="BIFUNCTIONAL NON-HOMOLOGOUS END JOINING PROTEIN LIGD"/>
    <property type="match status" value="1"/>
</dbReference>
<dbReference type="GO" id="GO:0006281">
    <property type="term" value="P:DNA repair"/>
    <property type="evidence" value="ECO:0007669"/>
    <property type="project" value="UniProtKB-KW"/>
</dbReference>
<evidence type="ECO:0000256" key="19">
    <source>
        <dbReference type="ARBA" id="ARBA00029943"/>
    </source>
</evidence>
<evidence type="ECO:0000256" key="10">
    <source>
        <dbReference type="ARBA" id="ARBA00022801"/>
    </source>
</evidence>
<dbReference type="GO" id="GO:0003887">
    <property type="term" value="F:DNA-directed DNA polymerase activity"/>
    <property type="evidence" value="ECO:0007669"/>
    <property type="project" value="UniProtKB-KW"/>
</dbReference>
<keyword evidence="16" id="KW-0234">DNA repair</keyword>
<dbReference type="NCBIfam" id="TIGR02776">
    <property type="entry name" value="NHEJ_ligase_prk"/>
    <property type="match status" value="1"/>
</dbReference>
<dbReference type="GO" id="GO:0004527">
    <property type="term" value="F:exonuclease activity"/>
    <property type="evidence" value="ECO:0007669"/>
    <property type="project" value="UniProtKB-KW"/>
</dbReference>
<dbReference type="Gene3D" id="3.30.1490.70">
    <property type="match status" value="1"/>
</dbReference>
<dbReference type="NCBIfam" id="TIGR02778">
    <property type="entry name" value="ligD_pol"/>
    <property type="match status" value="1"/>
</dbReference>
<dbReference type="Gene3D" id="2.40.50.140">
    <property type="entry name" value="Nucleic acid-binding proteins"/>
    <property type="match status" value="1"/>
</dbReference>
<feature type="domain" description="ATP-dependent DNA ligase family profile" evidence="21">
    <location>
        <begin position="318"/>
        <end position="409"/>
    </location>
</feature>
<dbReference type="CDD" id="cd04862">
    <property type="entry name" value="PaeLigD_Pol_like"/>
    <property type="match status" value="1"/>
</dbReference>
<dbReference type="SUPFAM" id="SSF50249">
    <property type="entry name" value="Nucleic acid-binding proteins"/>
    <property type="match status" value="1"/>
</dbReference>
<organism evidence="22 23">
    <name type="scientific">Legionella cherrii</name>
    <dbReference type="NCBI Taxonomy" id="28084"/>
    <lineage>
        <taxon>Bacteria</taxon>
        <taxon>Pseudomonadati</taxon>
        <taxon>Pseudomonadota</taxon>
        <taxon>Gammaproteobacteria</taxon>
        <taxon>Legionellales</taxon>
        <taxon>Legionellaceae</taxon>
        <taxon>Legionella</taxon>
    </lineage>
</organism>
<dbReference type="InterPro" id="IPR052171">
    <property type="entry name" value="NHEJ_LigD"/>
</dbReference>
<evidence type="ECO:0000256" key="18">
    <source>
        <dbReference type="ARBA" id="ARBA00023268"/>
    </source>
</evidence>
<keyword evidence="9" id="KW-0227">DNA damage</keyword>
<keyword evidence="5" id="KW-0548">Nucleotidyltransferase</keyword>
<protein>
    <recommendedName>
        <fullName evidence="2">DNA ligase (ATP)</fullName>
        <ecNumber evidence="2">6.5.1.1</ecNumber>
    </recommendedName>
    <alternativeName>
        <fullName evidence="19">NHEJ DNA polymerase</fullName>
    </alternativeName>
</protein>
<dbReference type="InterPro" id="IPR012309">
    <property type="entry name" value="DNA_ligase_ATP-dep_C"/>
</dbReference>
<dbReference type="NCBIfam" id="NF004628">
    <property type="entry name" value="PRK05972.1"/>
    <property type="match status" value="1"/>
</dbReference>
<dbReference type="OrthoDB" id="9802472at2"/>
<proteinExistence type="predicted"/>
<comment type="caution">
    <text evidence="22">The sequence shown here is derived from an EMBL/GenBank/DDBJ whole genome shotgun (WGS) entry which is preliminary data.</text>
</comment>
<keyword evidence="15" id="KW-0233">DNA recombination</keyword>
<evidence type="ECO:0000256" key="13">
    <source>
        <dbReference type="ARBA" id="ARBA00022932"/>
    </source>
</evidence>
<evidence type="ECO:0000313" key="22">
    <source>
        <dbReference type="EMBL" id="KTC80905.1"/>
    </source>
</evidence>
<keyword evidence="14" id="KW-0238">DNA-binding</keyword>
<keyword evidence="7" id="KW-0479">Metal-binding</keyword>
<keyword evidence="8" id="KW-0547">Nucleotide-binding</keyword>
<dbReference type="EMBL" id="LNXW01000013">
    <property type="protein sequence ID" value="KTC80905.1"/>
    <property type="molecule type" value="Genomic_DNA"/>
</dbReference>
<gene>
    <name evidence="22" type="primary">ligD</name>
    <name evidence="22" type="ORF">Lche_2925</name>
</gene>
<comment type="catalytic activity">
    <reaction evidence="20">
        <text>ATP + (deoxyribonucleotide)n-3'-hydroxyl + 5'-phospho-(deoxyribonucleotide)m = (deoxyribonucleotide)n+m + AMP + diphosphate.</text>
        <dbReference type="EC" id="6.5.1.1"/>
    </reaction>
</comment>
<dbReference type="InterPro" id="IPR014145">
    <property type="entry name" value="LigD_pol_dom"/>
</dbReference>
<dbReference type="PROSITE" id="PS50160">
    <property type="entry name" value="DNA_LIGASE_A3"/>
    <property type="match status" value="1"/>
</dbReference>
<evidence type="ECO:0000256" key="14">
    <source>
        <dbReference type="ARBA" id="ARBA00023125"/>
    </source>
</evidence>
<keyword evidence="18" id="KW-0511">Multifunctional enzyme</keyword>
<dbReference type="Pfam" id="PF01068">
    <property type="entry name" value="DNA_ligase_A_M"/>
    <property type="match status" value="1"/>
</dbReference>
<evidence type="ECO:0000256" key="12">
    <source>
        <dbReference type="ARBA" id="ARBA00022840"/>
    </source>
</evidence>
<keyword evidence="4" id="KW-0808">Transferase</keyword>
<dbReference type="GO" id="GO:0046872">
    <property type="term" value="F:metal ion binding"/>
    <property type="evidence" value="ECO:0007669"/>
    <property type="project" value="UniProtKB-KW"/>
</dbReference>
<evidence type="ECO:0000256" key="6">
    <source>
        <dbReference type="ARBA" id="ARBA00022722"/>
    </source>
</evidence>
<dbReference type="SUPFAM" id="SSF56091">
    <property type="entry name" value="DNA ligase/mRNA capping enzyme, catalytic domain"/>
    <property type="match status" value="1"/>
</dbReference>
<dbReference type="InterPro" id="IPR014146">
    <property type="entry name" value="LigD_ligase_dom"/>
</dbReference>
<comment type="cofactor">
    <cofactor evidence="1">
        <name>Mn(2+)</name>
        <dbReference type="ChEBI" id="CHEBI:29035"/>
    </cofactor>
</comment>
<keyword evidence="3 22" id="KW-0436">Ligase</keyword>
<dbReference type="Pfam" id="PF04679">
    <property type="entry name" value="DNA_ligase_A_C"/>
    <property type="match status" value="1"/>
</dbReference>
<evidence type="ECO:0000259" key="21">
    <source>
        <dbReference type="PROSITE" id="PS50160"/>
    </source>
</evidence>
<evidence type="ECO:0000256" key="15">
    <source>
        <dbReference type="ARBA" id="ARBA00023172"/>
    </source>
</evidence>
<evidence type="ECO:0000256" key="5">
    <source>
        <dbReference type="ARBA" id="ARBA00022695"/>
    </source>
</evidence>
<dbReference type="InterPro" id="IPR033651">
    <property type="entry name" value="PaeLigD_Pol-like"/>
</dbReference>
<dbReference type="InterPro" id="IPR014144">
    <property type="entry name" value="LigD_PE_domain"/>
</dbReference>
<sequence>MGLSQYHKKRDFTKTPEPKGKVIKEHSRLFVIQKHAASHLHYDFRLELNGVLKSWAIPKGPSLDPKVKRLAMHVEDHPIQYGSFEGIIPKGQYGGGTVMLWDKGTWEPLDDNPDTAYEKGHLRFNLHAKKLNGRWDLIRFKDEKHWFLIKYEDQYSKEEQDYDVTQILTKSVKSNYSIEEIAKHYTHVWQNSEAKAVKPQRTKKKTKIKPTIFLPENLRKTNFPDFIAPQLATLVDEPPEGNQWAHEIKLDGYRILSFKNGADVILKSRNNKDWTHELQPIAEAINQLPFAQLILDGEVVVLDAEGRSDFQLLQSSIKNKKKAPLIYFLFDLLYFEGYDLRRLTLIERKSILKNVLAADVPLLHYSDHIITEGKELYEYSCNHGLEGIISKRVDGIYLSKRSKDWLKIKCIKRQEFVIGGYTSPKGGRAHFGSLLLGVYNKDGTLDYTGNVGTGFNTQSLNDINKLLLPNRAPINPFNSKPPGSTQAHWLNPVLVCEVEFTEWTKEGLLRHPSFKGMRLDKKATEVMRELELPLRRVKKEKAAGTTKNHSEFKMTNPDKILYPEDNISKHDLLAYYEAVSDYILPYLTLRPLTLVRCPSDYNKCFYQRHYNKATKKALHPIEDPADEGHEYYIYLNDKEGLLSLVQMDVLEIHPWGSTINHLEQPDIIVIDLDPAPDVAWADVVTAAFDIRDHLIQYQLKSFVKSSGGKGLHIVIPILPEYEWEEVKLFTHIFVQFLEKLNPQRYISKMTKSKRYGKIFVDYLRNQRTATAIAPYSTRAKIHAPVATPLSWDELSDNKADNSFTIKTLPSRLKQLEKDPWSDFWIIKQSLRLNEL</sequence>
<dbReference type="GO" id="GO:0003910">
    <property type="term" value="F:DNA ligase (ATP) activity"/>
    <property type="evidence" value="ECO:0007669"/>
    <property type="project" value="UniProtKB-EC"/>
</dbReference>
<keyword evidence="13" id="KW-0239">DNA-directed DNA polymerase</keyword>
<keyword evidence="12" id="KW-0067">ATP-binding</keyword>
<dbReference type="PANTHER" id="PTHR42705">
    <property type="entry name" value="BIFUNCTIONAL NON-HOMOLOGOUS END JOINING PROTEIN LIGD"/>
    <property type="match status" value="1"/>
</dbReference>
<evidence type="ECO:0000256" key="4">
    <source>
        <dbReference type="ARBA" id="ARBA00022679"/>
    </source>
</evidence>
<evidence type="ECO:0000256" key="2">
    <source>
        <dbReference type="ARBA" id="ARBA00012727"/>
    </source>
</evidence>
<dbReference type="GO" id="GO:0005524">
    <property type="term" value="F:ATP binding"/>
    <property type="evidence" value="ECO:0007669"/>
    <property type="project" value="UniProtKB-KW"/>
</dbReference>
<dbReference type="NCBIfam" id="TIGR02779">
    <property type="entry name" value="NHEJ_ligase_lig"/>
    <property type="match status" value="1"/>
</dbReference>
<dbReference type="Pfam" id="PF13298">
    <property type="entry name" value="LigD_N"/>
    <property type="match status" value="1"/>
</dbReference>
<dbReference type="CDD" id="cd07906">
    <property type="entry name" value="Adenylation_DNA_ligase_LigD_LigC"/>
    <property type="match status" value="1"/>
</dbReference>
<dbReference type="PATRIC" id="fig|28084.5.peg.3176"/>
<evidence type="ECO:0000256" key="8">
    <source>
        <dbReference type="ARBA" id="ARBA00022741"/>
    </source>
</evidence>
<dbReference type="InterPro" id="IPR012340">
    <property type="entry name" value="NA-bd_OB-fold"/>
</dbReference>
<name>A0A0W0SCQ2_9GAMM</name>
<dbReference type="Gene3D" id="3.30.470.30">
    <property type="entry name" value="DNA ligase/mRNA capping enzyme"/>
    <property type="match status" value="1"/>
</dbReference>
<dbReference type="Pfam" id="PF21686">
    <property type="entry name" value="LigD_Prim-Pol"/>
    <property type="match status" value="1"/>
</dbReference>
<keyword evidence="11" id="KW-0269">Exonuclease</keyword>
<dbReference type="RefSeq" id="WP_058388157.1">
    <property type="nucleotide sequence ID" value="NZ_LNXW01000013.1"/>
</dbReference>
<dbReference type="InterPro" id="IPR012310">
    <property type="entry name" value="DNA_ligase_ATP-dep_cent"/>
</dbReference>
<evidence type="ECO:0000256" key="17">
    <source>
        <dbReference type="ARBA" id="ARBA00023211"/>
    </source>
</evidence>
<dbReference type="Gene3D" id="3.90.920.10">
    <property type="entry name" value="DNA primase, PRIM domain"/>
    <property type="match status" value="1"/>
</dbReference>
<dbReference type="STRING" id="28084.Lche_2925"/>
<dbReference type="GO" id="GO:0006310">
    <property type="term" value="P:DNA recombination"/>
    <property type="evidence" value="ECO:0007669"/>
    <property type="project" value="UniProtKB-KW"/>
</dbReference>
<evidence type="ECO:0000256" key="7">
    <source>
        <dbReference type="ARBA" id="ARBA00022723"/>
    </source>
</evidence>
<evidence type="ECO:0000256" key="3">
    <source>
        <dbReference type="ARBA" id="ARBA00022598"/>
    </source>
</evidence>
<dbReference type="NCBIfam" id="TIGR02777">
    <property type="entry name" value="LigD_PE_dom"/>
    <property type="match status" value="1"/>
</dbReference>